<feature type="compositionally biased region" description="Acidic residues" evidence="2">
    <location>
        <begin position="140"/>
        <end position="154"/>
    </location>
</feature>
<evidence type="ECO:0000313" key="4">
    <source>
        <dbReference type="Proteomes" id="UP000290174"/>
    </source>
</evidence>
<dbReference type="EMBL" id="RKMK01000093">
    <property type="protein sequence ID" value="RXG83812.1"/>
    <property type="molecule type" value="Genomic_DNA"/>
</dbReference>
<evidence type="ECO:0000256" key="1">
    <source>
        <dbReference type="SAM" id="Coils"/>
    </source>
</evidence>
<organism evidence="3 4">
    <name type="scientific">Bradyrhizobium zhanjiangense</name>
    <dbReference type="NCBI Taxonomy" id="1325107"/>
    <lineage>
        <taxon>Bacteria</taxon>
        <taxon>Pseudomonadati</taxon>
        <taxon>Pseudomonadota</taxon>
        <taxon>Alphaproteobacteria</taxon>
        <taxon>Hyphomicrobiales</taxon>
        <taxon>Nitrobacteraceae</taxon>
        <taxon>Bradyrhizobium</taxon>
    </lineage>
</organism>
<dbReference type="AlphaFoldDB" id="A0A4Q0Q441"/>
<reference evidence="3 4" key="1">
    <citation type="submission" date="2018-11" db="EMBL/GenBank/DDBJ databases">
        <title>Bradyrhizobium sp. nov., isolated from effective nodules of peanut in China.</title>
        <authorList>
            <person name="Li Y."/>
        </authorList>
    </citation>
    <scope>NUCLEOTIDE SEQUENCE [LARGE SCALE GENOMIC DNA]</scope>
    <source>
        <strain evidence="3 4">CCBAU 51770</strain>
    </source>
</reference>
<feature type="region of interest" description="Disordered" evidence="2">
    <location>
        <begin position="126"/>
        <end position="154"/>
    </location>
</feature>
<dbReference type="Proteomes" id="UP000290174">
    <property type="component" value="Unassembled WGS sequence"/>
</dbReference>
<comment type="caution">
    <text evidence="3">The sequence shown here is derived from an EMBL/GenBank/DDBJ whole genome shotgun (WGS) entry which is preliminary data.</text>
</comment>
<feature type="coiled-coil region" evidence="1">
    <location>
        <begin position="10"/>
        <end position="37"/>
    </location>
</feature>
<evidence type="ECO:0000256" key="2">
    <source>
        <dbReference type="SAM" id="MobiDB-lite"/>
    </source>
</evidence>
<accession>A0A4Q0Q441</accession>
<gene>
    <name evidence="3" type="ORF">EAS61_40865</name>
</gene>
<sequence>MNMSDKKLSYDEVLTTLNAIKKENEKYEERKRGALYERLQQATAVAVLVEAHEDIKSRFCKEMREKDVLRAALNFVFVPKSLAAKKEVSKRFSALRHLLECLNVEVEGIATAIQKHGGIERLASMAAKHRQGQDGQNEGDQGEQEDRVELEDAEEKGKLDNKFGRLISVGLSPKLTKKLDQFVGRTRVKMIGYVRASQDETPTIELRKIIRLVAKQKGKSKANGAAASRDEDARDWDD</sequence>
<proteinExistence type="predicted"/>
<keyword evidence="1" id="KW-0175">Coiled coil</keyword>
<evidence type="ECO:0000313" key="3">
    <source>
        <dbReference type="EMBL" id="RXG83812.1"/>
    </source>
</evidence>
<feature type="region of interest" description="Disordered" evidence="2">
    <location>
        <begin position="215"/>
        <end position="238"/>
    </location>
</feature>
<name>A0A4Q0Q441_9BRAD</name>
<protein>
    <submittedName>
        <fullName evidence="3">Uncharacterized protein</fullName>
    </submittedName>
</protein>